<proteinExistence type="predicted"/>
<gene>
    <name evidence="2" type="ORF">BGZ95_010863</name>
</gene>
<reference evidence="2" key="1">
    <citation type="journal article" date="2020" name="Fungal Divers.">
        <title>Resolving the Mortierellaceae phylogeny through synthesis of multi-gene phylogenetics and phylogenomics.</title>
        <authorList>
            <person name="Vandepol N."/>
            <person name="Liber J."/>
            <person name="Desiro A."/>
            <person name="Na H."/>
            <person name="Kennedy M."/>
            <person name="Barry K."/>
            <person name="Grigoriev I.V."/>
            <person name="Miller A.N."/>
            <person name="O'Donnell K."/>
            <person name="Stajich J.E."/>
            <person name="Bonito G."/>
        </authorList>
    </citation>
    <scope>NUCLEOTIDE SEQUENCE</scope>
    <source>
        <strain evidence="2">NRRL 28262</strain>
    </source>
</reference>
<dbReference type="PANTHER" id="PTHR33875:SF2">
    <property type="entry name" value="ACR183CP"/>
    <property type="match status" value="1"/>
</dbReference>
<accession>A0AAD4DAP8</accession>
<sequence>MSLPPQFSGHRISGNADAKHTLELYLDYVCPFSAKIWKQVYEHVLPWLEKTHPGQVQVIFRNQIQPWHPSSTLVAEAALAVEQIDPSQFAPYSNALFINQKSYFDEAVVDKTRTDQYKSLSALAATTSPSSVKESQVLALLHIAPVATATEATNHGNKITNDLKYFIKLGRQTGIHVSPTVLWDGIVENSISSGWTLDQWKEFLGSKF</sequence>
<name>A0AAD4DAP8_9FUNG</name>
<evidence type="ECO:0000313" key="2">
    <source>
        <dbReference type="EMBL" id="KAG0273316.1"/>
    </source>
</evidence>
<organism evidence="2 3">
    <name type="scientific">Linnemannia exigua</name>
    <dbReference type="NCBI Taxonomy" id="604196"/>
    <lineage>
        <taxon>Eukaryota</taxon>
        <taxon>Fungi</taxon>
        <taxon>Fungi incertae sedis</taxon>
        <taxon>Mucoromycota</taxon>
        <taxon>Mortierellomycotina</taxon>
        <taxon>Mortierellomycetes</taxon>
        <taxon>Mortierellales</taxon>
        <taxon>Mortierellaceae</taxon>
        <taxon>Linnemannia</taxon>
    </lineage>
</organism>
<protein>
    <recommendedName>
        <fullName evidence="1">Thioredoxin-like fold domain-containing protein</fullName>
    </recommendedName>
</protein>
<dbReference type="PANTHER" id="PTHR33875">
    <property type="entry name" value="OS09G0542200 PROTEIN"/>
    <property type="match status" value="1"/>
</dbReference>
<dbReference type="InterPro" id="IPR036249">
    <property type="entry name" value="Thioredoxin-like_sf"/>
</dbReference>
<dbReference type="EMBL" id="JAAAIL010000765">
    <property type="protein sequence ID" value="KAG0273316.1"/>
    <property type="molecule type" value="Genomic_DNA"/>
</dbReference>
<evidence type="ECO:0000313" key="3">
    <source>
        <dbReference type="Proteomes" id="UP001194580"/>
    </source>
</evidence>
<feature type="domain" description="Thioredoxin-like fold" evidence="1">
    <location>
        <begin position="11"/>
        <end position="185"/>
    </location>
</feature>
<dbReference type="Proteomes" id="UP001194580">
    <property type="component" value="Unassembled WGS sequence"/>
</dbReference>
<evidence type="ECO:0000259" key="1">
    <source>
        <dbReference type="Pfam" id="PF13462"/>
    </source>
</evidence>
<comment type="caution">
    <text evidence="2">The sequence shown here is derived from an EMBL/GenBank/DDBJ whole genome shotgun (WGS) entry which is preliminary data.</text>
</comment>
<keyword evidence="3" id="KW-1185">Reference proteome</keyword>
<dbReference type="Gene3D" id="3.40.30.10">
    <property type="entry name" value="Glutaredoxin"/>
    <property type="match status" value="1"/>
</dbReference>
<dbReference type="SUPFAM" id="SSF52833">
    <property type="entry name" value="Thioredoxin-like"/>
    <property type="match status" value="1"/>
</dbReference>
<dbReference type="Pfam" id="PF13462">
    <property type="entry name" value="Thioredoxin_4"/>
    <property type="match status" value="1"/>
</dbReference>
<dbReference type="InterPro" id="IPR012336">
    <property type="entry name" value="Thioredoxin-like_fold"/>
</dbReference>
<dbReference type="AlphaFoldDB" id="A0AAD4DAP8"/>